<dbReference type="OrthoDB" id="86584at2"/>
<name>A0A4S2DQG5_9CLOT</name>
<protein>
    <submittedName>
        <fullName evidence="1">Flagellar protein FliB</fullName>
    </submittedName>
</protein>
<dbReference type="RefSeq" id="WP_136005094.1">
    <property type="nucleotide sequence ID" value="NZ_SRYR01000001.1"/>
</dbReference>
<keyword evidence="1" id="KW-0966">Cell projection</keyword>
<accession>A0A4S2DQG5</accession>
<dbReference type="AlphaFoldDB" id="A0A4S2DQG5"/>
<comment type="caution">
    <text evidence="1">The sequence shown here is derived from an EMBL/GenBank/DDBJ whole genome shotgun (WGS) entry which is preliminary data.</text>
</comment>
<proteinExistence type="predicted"/>
<reference evidence="1 2" key="1">
    <citation type="submission" date="2019-04" db="EMBL/GenBank/DDBJ databases">
        <title>Microbes associate with the intestines of laboratory mice.</title>
        <authorList>
            <person name="Navarre W."/>
            <person name="Wong E."/>
            <person name="Huang K."/>
            <person name="Tropini C."/>
            <person name="Ng K."/>
            <person name="Yu B."/>
        </authorList>
    </citation>
    <scope>NUCLEOTIDE SEQUENCE [LARGE SCALE GENOMIC DNA]</scope>
    <source>
        <strain evidence="1 2">NM50_B9-20</strain>
    </source>
</reference>
<dbReference type="EMBL" id="SRYR01000001">
    <property type="protein sequence ID" value="TGY44112.1"/>
    <property type="molecule type" value="Genomic_DNA"/>
</dbReference>
<keyword evidence="1" id="KW-0282">Flagellum</keyword>
<dbReference type="Proteomes" id="UP000306888">
    <property type="component" value="Unassembled WGS sequence"/>
</dbReference>
<evidence type="ECO:0000313" key="2">
    <source>
        <dbReference type="Proteomes" id="UP000306888"/>
    </source>
</evidence>
<gene>
    <name evidence="1" type="ORF">E5347_04665</name>
</gene>
<keyword evidence="2" id="KW-1185">Reference proteome</keyword>
<evidence type="ECO:0000313" key="1">
    <source>
        <dbReference type="EMBL" id="TGY44112.1"/>
    </source>
</evidence>
<organism evidence="1 2">
    <name type="scientific">Clostridium sartagoforme</name>
    <dbReference type="NCBI Taxonomy" id="84031"/>
    <lineage>
        <taxon>Bacteria</taxon>
        <taxon>Bacillati</taxon>
        <taxon>Bacillota</taxon>
        <taxon>Clostridia</taxon>
        <taxon>Eubacteriales</taxon>
        <taxon>Clostridiaceae</taxon>
        <taxon>Clostridium</taxon>
    </lineage>
</organism>
<dbReference type="NCBIfam" id="NF038110">
    <property type="entry name" value="Lys_methyl_FliB"/>
    <property type="match status" value="1"/>
</dbReference>
<sequence>MKIKKPDYFDEFKCIADKCEDTCCAGWGIVVDDISYDKYQKVEGDFGDYLRDNIIEDEGDNVFTLKGDRCSFLNDDNLCDIYKNIGEGGLCYTCRQYPRYLEEFGALREIGLSLSCPEACRIILRSSKKSSFVLEEKDEEVTDYNDINPNIYINLMQCRKVVFDIIQDRSIDMNVRCAIILKFIDEVQDKIHGFEINSIKDVKDKYIDKELVSSLINDLKDFNGRNDEKYNNVKEFFDIFINLEHIKPNDILGLENAKRYFWQSENDKDLYIEINNKFNEYYKEKTYEFEQILVYYIYRYFMKSVFDYDVLSKVKFAIVSYLMIKELAVVRYLENKEFTFEDMVDIAHTYSKDIEHLEENVDILEELFETNEIFNLSNIIITLLS</sequence>
<keyword evidence="1" id="KW-0969">Cilium</keyword>